<protein>
    <submittedName>
        <fullName evidence="2">Uncharacterized protein</fullName>
    </submittedName>
</protein>
<feature type="region of interest" description="Disordered" evidence="1">
    <location>
        <begin position="15"/>
        <end position="43"/>
    </location>
</feature>
<reference evidence="2" key="1">
    <citation type="submission" date="2023-05" db="EMBL/GenBank/DDBJ databases">
        <title>Streptantibioticus silvisoli sp. nov., acidotolerant actinomycetes 1 from pine litter.</title>
        <authorList>
            <person name="Swiecimska M."/>
            <person name="Golinska P."/>
            <person name="Sangal V."/>
            <person name="Wachnowicz B."/>
            <person name="Goodfellow M."/>
        </authorList>
    </citation>
    <scope>NUCLEOTIDE SEQUENCE</scope>
    <source>
        <strain evidence="2">SL13</strain>
    </source>
</reference>
<comment type="caution">
    <text evidence="2">The sequence shown here is derived from an EMBL/GenBank/DDBJ whole genome shotgun (WGS) entry which is preliminary data.</text>
</comment>
<evidence type="ECO:0000256" key="1">
    <source>
        <dbReference type="SAM" id="MobiDB-lite"/>
    </source>
</evidence>
<sequence length="165" mass="17936">MERSALNALVELARRAAEFDRTPDEPSPPPARPGRTRAGVSRQDAVADLTGRPHGLGAAYRKARRGKTPTVFILKRADGWSARVDTSTTKLVVVHGETAFELEMLIGEAVRTGEAAWGSTGPVHFSVGGLPDEESARSWAVRLHHLAHEHLSDLLGYYGWVEHPG</sequence>
<dbReference type="RefSeq" id="WP_271313443.1">
    <property type="nucleotide sequence ID" value="NZ_JABXJJ020000057.1"/>
</dbReference>
<dbReference type="AlphaFoldDB" id="A0AA90KC07"/>
<evidence type="ECO:0000313" key="2">
    <source>
        <dbReference type="EMBL" id="MDI5973992.1"/>
    </source>
</evidence>
<feature type="compositionally biased region" description="Basic and acidic residues" evidence="1">
    <location>
        <begin position="15"/>
        <end position="24"/>
    </location>
</feature>
<name>A0AA90KC07_9ACTN</name>
<dbReference type="EMBL" id="JABXJJ020000057">
    <property type="protein sequence ID" value="MDI5973992.1"/>
    <property type="molecule type" value="Genomic_DNA"/>
</dbReference>
<organism evidence="2">
    <name type="scientific">Streptantibioticus silvisoli</name>
    <dbReference type="NCBI Taxonomy" id="2705255"/>
    <lineage>
        <taxon>Bacteria</taxon>
        <taxon>Bacillati</taxon>
        <taxon>Actinomycetota</taxon>
        <taxon>Actinomycetes</taxon>
        <taxon>Kitasatosporales</taxon>
        <taxon>Streptomycetaceae</taxon>
        <taxon>Streptantibioticus</taxon>
    </lineage>
</organism>
<proteinExistence type="predicted"/>
<gene>
    <name evidence="2" type="ORF">POF50_032400</name>
</gene>
<accession>A0AA90KC07</accession>